<gene>
    <name evidence="2" type="ORF">UPYG_G00039590</name>
</gene>
<reference evidence="2 3" key="1">
    <citation type="submission" date="2024-06" db="EMBL/GenBank/DDBJ databases">
        <authorList>
            <person name="Pan Q."/>
            <person name="Wen M."/>
            <person name="Jouanno E."/>
            <person name="Zahm M."/>
            <person name="Klopp C."/>
            <person name="Cabau C."/>
            <person name="Louis A."/>
            <person name="Berthelot C."/>
            <person name="Parey E."/>
            <person name="Roest Crollius H."/>
            <person name="Montfort J."/>
            <person name="Robinson-Rechavi M."/>
            <person name="Bouchez O."/>
            <person name="Lampietro C."/>
            <person name="Lopez Roques C."/>
            <person name="Donnadieu C."/>
            <person name="Postlethwait J."/>
            <person name="Bobe J."/>
            <person name="Verreycken H."/>
            <person name="Guiguen Y."/>
        </authorList>
    </citation>
    <scope>NUCLEOTIDE SEQUENCE [LARGE SCALE GENOMIC DNA]</scope>
    <source>
        <strain evidence="2">Up_M1</strain>
        <tissue evidence="2">Testis</tissue>
    </source>
</reference>
<organism evidence="2 3">
    <name type="scientific">Umbra pygmaea</name>
    <name type="common">Eastern mudminnow</name>
    <dbReference type="NCBI Taxonomy" id="75934"/>
    <lineage>
        <taxon>Eukaryota</taxon>
        <taxon>Metazoa</taxon>
        <taxon>Chordata</taxon>
        <taxon>Craniata</taxon>
        <taxon>Vertebrata</taxon>
        <taxon>Euteleostomi</taxon>
        <taxon>Actinopterygii</taxon>
        <taxon>Neopterygii</taxon>
        <taxon>Teleostei</taxon>
        <taxon>Protacanthopterygii</taxon>
        <taxon>Esociformes</taxon>
        <taxon>Umbridae</taxon>
        <taxon>Umbra</taxon>
    </lineage>
</organism>
<dbReference type="AlphaFoldDB" id="A0ABD0XPP9"/>
<comment type="caution">
    <text evidence="2">The sequence shown here is derived from an EMBL/GenBank/DDBJ whole genome shotgun (WGS) entry which is preliminary data.</text>
</comment>
<evidence type="ECO:0000313" key="3">
    <source>
        <dbReference type="Proteomes" id="UP001557470"/>
    </source>
</evidence>
<dbReference type="EMBL" id="JAGEUA010000001">
    <property type="protein sequence ID" value="KAL1023349.1"/>
    <property type="molecule type" value="Genomic_DNA"/>
</dbReference>
<proteinExistence type="predicted"/>
<dbReference type="Proteomes" id="UP001557470">
    <property type="component" value="Unassembled WGS sequence"/>
</dbReference>
<keyword evidence="3" id="KW-1185">Reference proteome</keyword>
<accession>A0ABD0XPP9</accession>
<name>A0ABD0XPP9_UMBPY</name>
<protein>
    <submittedName>
        <fullName evidence="2">Uncharacterized protein</fullName>
    </submittedName>
</protein>
<sequence length="236" mass="26836">MPHSKLVSEQQESRPLLSPSIDDFLCETKCDGSARPVTSNTAVLSSTLDLLDLSYPEERRNIKQDQNSPLALRGDGHRNGPYRKKTTEETELIQVDVEQKVSCSYTPERTSLDSVNIVYPLEKWEDLNVRPERNGSRKWKLEKQRSSKNSSSELLWSIDCKTQSEQPLKNPLEVETKAEVEPALVFQLNRQYISGRHGHLSKERIGGGAILSRHQSLEEEFERAKAAVEVSRRHGL</sequence>
<feature type="region of interest" description="Disordered" evidence="1">
    <location>
        <begin position="59"/>
        <end position="88"/>
    </location>
</feature>
<evidence type="ECO:0000313" key="2">
    <source>
        <dbReference type="EMBL" id="KAL1023349.1"/>
    </source>
</evidence>
<evidence type="ECO:0000256" key="1">
    <source>
        <dbReference type="SAM" id="MobiDB-lite"/>
    </source>
</evidence>